<dbReference type="GO" id="GO:0005737">
    <property type="term" value="C:cytoplasm"/>
    <property type="evidence" value="ECO:0007669"/>
    <property type="project" value="TreeGrafter"/>
</dbReference>
<dbReference type="Gene3D" id="3.30.470.20">
    <property type="entry name" value="ATP-grasp fold, B domain"/>
    <property type="match status" value="1"/>
</dbReference>
<organism evidence="1 2">
    <name type="scientific">Limnoglobus roseus</name>
    <dbReference type="NCBI Taxonomy" id="2598579"/>
    <lineage>
        <taxon>Bacteria</taxon>
        <taxon>Pseudomonadati</taxon>
        <taxon>Planctomycetota</taxon>
        <taxon>Planctomycetia</taxon>
        <taxon>Gemmatales</taxon>
        <taxon>Gemmataceae</taxon>
        <taxon>Limnoglobus</taxon>
    </lineage>
</organism>
<dbReference type="EMBL" id="CP042425">
    <property type="protein sequence ID" value="QEL17965.1"/>
    <property type="molecule type" value="Genomic_DNA"/>
</dbReference>
<dbReference type="OrthoDB" id="9789963at2"/>
<dbReference type="SUPFAM" id="SSF56059">
    <property type="entry name" value="Glutathione synthetase ATP-binding domain-like"/>
    <property type="match status" value="1"/>
</dbReference>
<dbReference type="PANTHER" id="PTHR21621">
    <property type="entry name" value="RIBOSOMAL PROTEIN S6 MODIFICATION PROTEIN"/>
    <property type="match status" value="1"/>
</dbReference>
<protein>
    <recommendedName>
        <fullName evidence="3">ATP-grasp domain-containing protein</fullName>
    </recommendedName>
</protein>
<dbReference type="AlphaFoldDB" id="A0A5C1AH59"/>
<dbReference type="GO" id="GO:0018169">
    <property type="term" value="F:ribosomal S6-glutamic acid ligase activity"/>
    <property type="evidence" value="ECO:0007669"/>
    <property type="project" value="TreeGrafter"/>
</dbReference>
<dbReference type="Proteomes" id="UP000324974">
    <property type="component" value="Chromosome"/>
</dbReference>
<keyword evidence="2" id="KW-1185">Reference proteome</keyword>
<dbReference type="RefSeq" id="WP_149112510.1">
    <property type="nucleotide sequence ID" value="NZ_CP042425.1"/>
</dbReference>
<reference evidence="2" key="1">
    <citation type="submission" date="2019-08" db="EMBL/GenBank/DDBJ databases">
        <title>Limnoglobus roseus gen. nov., sp. nov., a novel freshwater planctomycete with a giant genome from the family Gemmataceae.</title>
        <authorList>
            <person name="Kulichevskaya I.S."/>
            <person name="Naumoff D.G."/>
            <person name="Miroshnikov K."/>
            <person name="Ivanova A."/>
            <person name="Philippov D.A."/>
            <person name="Hakobyan A."/>
            <person name="Rijpstra I.C."/>
            <person name="Sinninghe Damste J.S."/>
            <person name="Liesack W."/>
            <person name="Dedysh S.N."/>
        </authorList>
    </citation>
    <scope>NUCLEOTIDE SEQUENCE [LARGE SCALE GENOMIC DNA]</scope>
    <source>
        <strain evidence="2">PX52</strain>
    </source>
</reference>
<dbReference type="InterPro" id="IPR047778">
    <property type="entry name" value="STM4014-like"/>
</dbReference>
<evidence type="ECO:0000313" key="2">
    <source>
        <dbReference type="Proteomes" id="UP000324974"/>
    </source>
</evidence>
<gene>
    <name evidence="1" type="ORF">PX52LOC_04979</name>
</gene>
<proteinExistence type="predicted"/>
<dbReference type="PANTHER" id="PTHR21621:SF0">
    <property type="entry name" value="BETA-CITRYLGLUTAMATE SYNTHASE B-RELATED"/>
    <property type="match status" value="1"/>
</dbReference>
<dbReference type="KEGG" id="lrs:PX52LOC_04979"/>
<name>A0A5C1AH59_9BACT</name>
<accession>A0A5C1AH59</accession>
<evidence type="ECO:0008006" key="3">
    <source>
        <dbReference type="Google" id="ProtNLM"/>
    </source>
</evidence>
<evidence type="ECO:0000313" key="1">
    <source>
        <dbReference type="EMBL" id="QEL17965.1"/>
    </source>
</evidence>
<sequence length="395" mass="43590">MTGRRLTLVANPGHKRVVAFQAALARRGWPPAVVVPWLDLASGRQPSDSGPVWKRIRGLTPPARPDFLRLESPGQDFAVEQALLARGADESDDDHPQADRISATAAGQLPFEKGRILHPRQWYRGFRAVLRELEGQLSSQVRCLNRPADVIDLFDKRRCQSMLSAAGVPIPSPLGSPQSFEELLATMRAAGRQRVFVKLACGSSGSGVVAFALGRDRMMATTTVELVRRDGRVLMFNSRRLRRYELPADVTDLFDTLCAEGVQVEEWLPKATFRGRGCDLRVLVIAGRDRHAVVRLSDTPITNLHLLNERADAADLRKELPAEKWEVAMSDCRRAAAVFGGCHHVGIDLAFTPGFRRHAILEANAFGDFLPGLLCDGLDTHEAELVALEDEVTSR</sequence>
<dbReference type="NCBIfam" id="NF038074">
    <property type="entry name" value="fam_STM4014"/>
    <property type="match status" value="1"/>
</dbReference>
<dbReference type="GO" id="GO:0009432">
    <property type="term" value="P:SOS response"/>
    <property type="evidence" value="ECO:0007669"/>
    <property type="project" value="TreeGrafter"/>
</dbReference>